<sequence length="222" mass="25254">MNLLSFTIFLFSSNMLLITEDPIAEFENNFPVIKKGFLSSFSKYSEQEGSVPTEISQSNWIDSEKFKRITEYKNVVSKKGETKTVVDKTEIVMSENGRISVSMDSAGKVRGVVANVKQLSPKDYISRKYDSTCFSINGIINYNDYQTLSEILSLSKKIETVGDNLNGIKVIKVTSVSDWGKHTLWLDPARSYLPLRVLQEKKLTDKVDDGKKFERLGQKRQR</sequence>
<dbReference type="EMBL" id="CP074694">
    <property type="protein sequence ID" value="QVL31478.1"/>
    <property type="molecule type" value="Genomic_DNA"/>
</dbReference>
<protein>
    <submittedName>
        <fullName evidence="1">Uncharacterized protein</fullName>
    </submittedName>
</protein>
<reference evidence="1" key="1">
    <citation type="submission" date="2021-05" db="EMBL/GenBank/DDBJ databases">
        <title>Complete genome sequence of the cellulolytic planctomycete Telmatocola sphagniphila SP2T and characterization of the first cellulase from planctomycetes.</title>
        <authorList>
            <person name="Rakitin A.L."/>
            <person name="Beletsky A.V."/>
            <person name="Naumoff D.G."/>
            <person name="Kulichevskaya I.S."/>
            <person name="Mardanov A.V."/>
            <person name="Ravin N.V."/>
            <person name="Dedysh S.N."/>
        </authorList>
    </citation>
    <scope>NUCLEOTIDE SEQUENCE</scope>
    <source>
        <strain evidence="1">SP2T</strain>
    </source>
</reference>
<name>A0A8E6EXB7_9BACT</name>
<dbReference type="RefSeq" id="WP_213495381.1">
    <property type="nucleotide sequence ID" value="NZ_CP074694.1"/>
</dbReference>
<dbReference type="Proteomes" id="UP000676194">
    <property type="component" value="Chromosome"/>
</dbReference>
<organism evidence="1 2">
    <name type="scientific">Telmatocola sphagniphila</name>
    <dbReference type="NCBI Taxonomy" id="1123043"/>
    <lineage>
        <taxon>Bacteria</taxon>
        <taxon>Pseudomonadati</taxon>
        <taxon>Planctomycetota</taxon>
        <taxon>Planctomycetia</taxon>
        <taxon>Gemmatales</taxon>
        <taxon>Gemmataceae</taxon>
    </lineage>
</organism>
<evidence type="ECO:0000313" key="2">
    <source>
        <dbReference type="Proteomes" id="UP000676194"/>
    </source>
</evidence>
<evidence type="ECO:0000313" key="1">
    <source>
        <dbReference type="EMBL" id="QVL31478.1"/>
    </source>
</evidence>
<dbReference type="KEGG" id="tsph:KIH39_21920"/>
<proteinExistence type="predicted"/>
<gene>
    <name evidence="1" type="ORF">KIH39_21920</name>
</gene>
<keyword evidence="2" id="KW-1185">Reference proteome</keyword>
<dbReference type="AlphaFoldDB" id="A0A8E6EXB7"/>
<accession>A0A8E6EXB7</accession>